<evidence type="ECO:0000259" key="2">
    <source>
        <dbReference type="Pfam" id="PF05651"/>
    </source>
</evidence>
<dbReference type="HOGENOM" id="CLU_043769_1_1_0"/>
<name>H0ULK3_9BACT</name>
<accession>H0ULK3</accession>
<dbReference type="AlphaFoldDB" id="H0ULK3"/>
<dbReference type="eggNOG" id="COG3835">
    <property type="taxonomic scope" value="Bacteria"/>
</dbReference>
<dbReference type="RefSeq" id="WP_008522282.1">
    <property type="nucleotide sequence ID" value="NZ_CM001376.1"/>
</dbReference>
<feature type="domain" description="Putative sugar diacid recognition" evidence="2">
    <location>
        <begin position="15"/>
        <end position="144"/>
    </location>
</feature>
<dbReference type="Proteomes" id="UP000003806">
    <property type="component" value="Chromosome"/>
</dbReference>
<gene>
    <name evidence="5" type="ORF">JonanDRAFT_0031</name>
</gene>
<dbReference type="STRING" id="885272.JonanDRAFT_0031"/>
<dbReference type="EMBL" id="CM001376">
    <property type="protein sequence ID" value="EHM12468.1"/>
    <property type="molecule type" value="Genomic_DNA"/>
</dbReference>
<evidence type="ECO:0000313" key="5">
    <source>
        <dbReference type="EMBL" id="EHM12468.1"/>
    </source>
</evidence>
<dbReference type="Pfam" id="PF17853">
    <property type="entry name" value="GGDEF_2"/>
    <property type="match status" value="1"/>
</dbReference>
<dbReference type="Gene3D" id="1.10.10.2840">
    <property type="entry name" value="PucR C-terminal helix-turn-helix domain"/>
    <property type="match status" value="1"/>
</dbReference>
<dbReference type="Pfam" id="PF05651">
    <property type="entry name" value="Diacid_rec"/>
    <property type="match status" value="1"/>
</dbReference>
<sequence length="413" mass="45379">MASWKSESEKVLSGCAQEIARSTAGIVGYDVIITDMKGIIIGASRAERLGCHHEASDEVIRTGHSSATSAEVAATMSGTLPGVTHPIASLNGTVVGTMAITGEPEAVQPFALIVRKQIEILLREQERFALTVNRESSLQDLVQEMVSFAKGDGDEEALAARAGSYGIDARWYYLPLSAELYQLGRIAAGATGMGREVAEQEIYRLKADVLVEIRAAFGDRRALCTGTVAGRFAVFWPLGSEPDEEAIEEAVNRGRQLVDRLGSRGHKIAIGFGNPARGIRAVAQSYRDAGRALAMGKKLRRGPGVYRINEFRIEELLSLVDRRNRSRFAAPITSPLRAQSDWEDLKNTVRVWCDSGFSLVDASKRLAVHRNTLLYRQEKIERLTGRKARDFRAMLELYLALVIDEYDGPAQKE</sequence>
<dbReference type="PANTHER" id="PTHR33744:SF15">
    <property type="entry name" value="CARBOHYDRATE DIACID REGULATOR"/>
    <property type="match status" value="1"/>
</dbReference>
<feature type="domain" description="PucR C-terminal helix-turn-helix" evidence="3">
    <location>
        <begin position="347"/>
        <end position="402"/>
    </location>
</feature>
<dbReference type="InterPro" id="IPR051448">
    <property type="entry name" value="CdaR-like_regulators"/>
</dbReference>
<dbReference type="InterPro" id="IPR042070">
    <property type="entry name" value="PucR_C-HTH_sf"/>
</dbReference>
<organism evidence="5 6">
    <name type="scientific">Jonquetella anthropi DSM 22815</name>
    <dbReference type="NCBI Taxonomy" id="885272"/>
    <lineage>
        <taxon>Bacteria</taxon>
        <taxon>Thermotogati</taxon>
        <taxon>Synergistota</taxon>
        <taxon>Synergistia</taxon>
        <taxon>Synergistales</taxon>
        <taxon>Dethiosulfovibrionaceae</taxon>
        <taxon>Jonquetella</taxon>
    </lineage>
</organism>
<comment type="similarity">
    <text evidence="1">Belongs to the CdaR family.</text>
</comment>
<evidence type="ECO:0000256" key="1">
    <source>
        <dbReference type="ARBA" id="ARBA00006754"/>
    </source>
</evidence>
<dbReference type="Pfam" id="PF13556">
    <property type="entry name" value="HTH_30"/>
    <property type="match status" value="1"/>
</dbReference>
<dbReference type="InterPro" id="IPR008599">
    <property type="entry name" value="Diacid_rec"/>
</dbReference>
<feature type="domain" description="CdaR GGDEF-like" evidence="4">
    <location>
        <begin position="151"/>
        <end position="295"/>
    </location>
</feature>
<evidence type="ECO:0000259" key="4">
    <source>
        <dbReference type="Pfam" id="PF17853"/>
    </source>
</evidence>
<keyword evidence="6" id="KW-1185">Reference proteome</keyword>
<dbReference type="InterPro" id="IPR041522">
    <property type="entry name" value="CdaR_GGDEF"/>
</dbReference>
<proteinExistence type="inferred from homology"/>
<dbReference type="PANTHER" id="PTHR33744">
    <property type="entry name" value="CARBOHYDRATE DIACID REGULATOR"/>
    <property type="match status" value="1"/>
</dbReference>
<evidence type="ECO:0000259" key="3">
    <source>
        <dbReference type="Pfam" id="PF13556"/>
    </source>
</evidence>
<reference evidence="5 6" key="1">
    <citation type="submission" date="2011-11" db="EMBL/GenBank/DDBJ databases">
        <title>The Noncontiguous Finished genome of Jonquetella anthropi DSM 22815.</title>
        <authorList>
            <consortium name="US DOE Joint Genome Institute (JGI-PGF)"/>
            <person name="Lucas S."/>
            <person name="Copeland A."/>
            <person name="Lapidus A."/>
            <person name="Glavina del Rio T."/>
            <person name="Dalin E."/>
            <person name="Tice H."/>
            <person name="Bruce D."/>
            <person name="Goodwin L."/>
            <person name="Pitluck S."/>
            <person name="Peters L."/>
            <person name="Mikhailova N."/>
            <person name="Held B."/>
            <person name="Kyrpides N."/>
            <person name="Mavromatis K."/>
            <person name="Ivanova N."/>
            <person name="Markowitz V."/>
            <person name="Cheng J.-F."/>
            <person name="Hugenholtz P."/>
            <person name="Woyke T."/>
            <person name="Wu D."/>
            <person name="Gronow S."/>
            <person name="Wellnitz S."/>
            <person name="Brambilla E."/>
            <person name="Klenk H.-P."/>
            <person name="Eisen J.A."/>
        </authorList>
    </citation>
    <scope>NUCLEOTIDE SEQUENCE [LARGE SCALE GENOMIC DNA]</scope>
    <source>
        <strain evidence="5 6">DSM 22815</strain>
    </source>
</reference>
<protein>
    <submittedName>
        <fullName evidence="5">Sugar diacid utilization regulator</fullName>
    </submittedName>
</protein>
<evidence type="ECO:0000313" key="6">
    <source>
        <dbReference type="Proteomes" id="UP000003806"/>
    </source>
</evidence>
<dbReference type="InterPro" id="IPR025736">
    <property type="entry name" value="PucR_C-HTH_dom"/>
</dbReference>